<feature type="domain" description="Legume lectin" evidence="4">
    <location>
        <begin position="1"/>
        <end position="117"/>
    </location>
</feature>
<keyword evidence="3" id="KW-0464">Manganese</keyword>
<accession>A0A1J7IM40</accession>
<comment type="similarity">
    <text evidence="1">Belongs to the leguminous lectin family.</text>
</comment>
<protein>
    <recommendedName>
        <fullName evidence="4">Legume lectin domain-containing protein</fullName>
    </recommendedName>
</protein>
<evidence type="ECO:0000313" key="6">
    <source>
        <dbReference type="Proteomes" id="UP000188354"/>
    </source>
</evidence>
<gene>
    <name evidence="5" type="ORF">TanjilG_10773</name>
</gene>
<sequence length="144" mass="15644">HVGIDINSLQSNPSVTAGYYINESTKRNLTFKSGKTILAWVDYDSSQSLISVTISRTSSKPKKPILSFVMDLSTIFHDTLYVGFSASTGLPASSHYIMGWSFKMNGPAQTLDLSSLPQLPGPKKKQTSMIIWVSIIALGLSKSA</sequence>
<dbReference type="STRING" id="3871.A0A1J7IM40"/>
<evidence type="ECO:0000256" key="3">
    <source>
        <dbReference type="ARBA" id="ARBA00023211"/>
    </source>
</evidence>
<dbReference type="InterPro" id="IPR050258">
    <property type="entry name" value="Leguminous_Lectin"/>
</dbReference>
<reference evidence="5 6" key="1">
    <citation type="journal article" date="2017" name="Plant Biotechnol. J.">
        <title>A comprehensive draft genome sequence for lupin (Lupinus angustifolius), an emerging health food: insights into plant-microbe interactions and legume evolution.</title>
        <authorList>
            <person name="Hane J.K."/>
            <person name="Ming Y."/>
            <person name="Kamphuis L.G."/>
            <person name="Nelson M.N."/>
            <person name="Garg G."/>
            <person name="Atkins C.A."/>
            <person name="Bayer P.E."/>
            <person name="Bravo A."/>
            <person name="Bringans S."/>
            <person name="Cannon S."/>
            <person name="Edwards D."/>
            <person name="Foley R."/>
            <person name="Gao L.L."/>
            <person name="Harrison M.J."/>
            <person name="Huang W."/>
            <person name="Hurgobin B."/>
            <person name="Li S."/>
            <person name="Liu C.W."/>
            <person name="McGrath A."/>
            <person name="Morahan G."/>
            <person name="Murray J."/>
            <person name="Weller J."/>
            <person name="Jian J."/>
            <person name="Singh K.B."/>
        </authorList>
    </citation>
    <scope>NUCLEOTIDE SEQUENCE [LARGE SCALE GENOMIC DNA]</scope>
    <source>
        <strain evidence="6">cv. Tanjil</strain>
        <tissue evidence="5">Whole plant</tissue>
    </source>
</reference>
<dbReference type="InterPro" id="IPR013320">
    <property type="entry name" value="ConA-like_dom_sf"/>
</dbReference>
<evidence type="ECO:0000256" key="1">
    <source>
        <dbReference type="ARBA" id="ARBA00007606"/>
    </source>
</evidence>
<dbReference type="SUPFAM" id="SSF49899">
    <property type="entry name" value="Concanavalin A-like lectins/glucanases"/>
    <property type="match status" value="1"/>
</dbReference>
<dbReference type="GO" id="GO:0030246">
    <property type="term" value="F:carbohydrate binding"/>
    <property type="evidence" value="ECO:0007669"/>
    <property type="project" value="UniProtKB-KW"/>
</dbReference>
<proteinExistence type="inferred from homology"/>
<dbReference type="AlphaFoldDB" id="A0A1J7IM40"/>
<keyword evidence="6" id="KW-1185">Reference proteome</keyword>
<evidence type="ECO:0000259" key="4">
    <source>
        <dbReference type="Pfam" id="PF00139"/>
    </source>
</evidence>
<feature type="non-terminal residue" evidence="5">
    <location>
        <position position="1"/>
    </location>
</feature>
<dbReference type="OMA" id="VISTHFI"/>
<dbReference type="PANTHER" id="PTHR32401">
    <property type="entry name" value="CONCANAVALIN A-LIKE LECTIN FAMILY PROTEIN"/>
    <property type="match status" value="1"/>
</dbReference>
<evidence type="ECO:0000256" key="2">
    <source>
        <dbReference type="ARBA" id="ARBA00022734"/>
    </source>
</evidence>
<organism evidence="5 6">
    <name type="scientific">Lupinus angustifolius</name>
    <name type="common">Narrow-leaved blue lupine</name>
    <dbReference type="NCBI Taxonomy" id="3871"/>
    <lineage>
        <taxon>Eukaryota</taxon>
        <taxon>Viridiplantae</taxon>
        <taxon>Streptophyta</taxon>
        <taxon>Embryophyta</taxon>
        <taxon>Tracheophyta</taxon>
        <taxon>Spermatophyta</taxon>
        <taxon>Magnoliopsida</taxon>
        <taxon>eudicotyledons</taxon>
        <taxon>Gunneridae</taxon>
        <taxon>Pentapetalae</taxon>
        <taxon>rosids</taxon>
        <taxon>fabids</taxon>
        <taxon>Fabales</taxon>
        <taxon>Fabaceae</taxon>
        <taxon>Papilionoideae</taxon>
        <taxon>50 kb inversion clade</taxon>
        <taxon>genistoids sensu lato</taxon>
        <taxon>core genistoids</taxon>
        <taxon>Genisteae</taxon>
        <taxon>Lupinus</taxon>
    </lineage>
</organism>
<dbReference type="Gene3D" id="2.60.120.200">
    <property type="match status" value="1"/>
</dbReference>
<dbReference type="InterPro" id="IPR001220">
    <property type="entry name" value="Legume_lectin_dom"/>
</dbReference>
<dbReference type="EMBL" id="CM007363">
    <property type="protein sequence ID" value="OIW15333.1"/>
    <property type="molecule type" value="Genomic_DNA"/>
</dbReference>
<name>A0A1J7IM40_LUPAN</name>
<evidence type="ECO:0000313" key="5">
    <source>
        <dbReference type="EMBL" id="OIW15333.1"/>
    </source>
</evidence>
<dbReference type="Pfam" id="PF00139">
    <property type="entry name" value="Lectin_legB"/>
    <property type="match status" value="1"/>
</dbReference>
<dbReference type="Gramene" id="OIW15333">
    <property type="protein sequence ID" value="OIW15333"/>
    <property type="gene ID" value="TanjilG_10773"/>
</dbReference>
<dbReference type="PANTHER" id="PTHR32401:SF50">
    <property type="entry name" value="OS07G0133000 PROTEIN"/>
    <property type="match status" value="1"/>
</dbReference>
<dbReference type="Proteomes" id="UP000188354">
    <property type="component" value="Chromosome LG03"/>
</dbReference>
<keyword evidence="2" id="KW-0430">Lectin</keyword>